<feature type="non-terminal residue" evidence="2">
    <location>
        <position position="1"/>
    </location>
</feature>
<dbReference type="EMBL" id="AWWV01005335">
    <property type="protein sequence ID" value="OMP05495.1"/>
    <property type="molecule type" value="Genomic_DNA"/>
</dbReference>
<feature type="non-terminal residue" evidence="2">
    <location>
        <position position="35"/>
    </location>
</feature>
<dbReference type="Gramene" id="OMP05495">
    <property type="protein sequence ID" value="OMP05495"/>
    <property type="gene ID" value="CCACVL1_01876"/>
</dbReference>
<sequence length="35" mass="3991">SEIPLSQSPGDYMGAMVILMRLLQIVGEWVCYYAR</sequence>
<evidence type="ECO:0000313" key="2">
    <source>
        <dbReference type="EMBL" id="OMP05495.1"/>
    </source>
</evidence>
<evidence type="ECO:0000313" key="3">
    <source>
        <dbReference type="Proteomes" id="UP000188268"/>
    </source>
</evidence>
<gene>
    <name evidence="2" type="ORF">CCACVL1_01876</name>
</gene>
<feature type="transmembrane region" description="Helical" evidence="1">
    <location>
        <begin position="12"/>
        <end position="34"/>
    </location>
</feature>
<keyword evidence="1" id="KW-0472">Membrane</keyword>
<evidence type="ECO:0000256" key="1">
    <source>
        <dbReference type="SAM" id="Phobius"/>
    </source>
</evidence>
<dbReference type="Proteomes" id="UP000188268">
    <property type="component" value="Unassembled WGS sequence"/>
</dbReference>
<reference evidence="2 3" key="1">
    <citation type="submission" date="2013-09" db="EMBL/GenBank/DDBJ databases">
        <title>Corchorus capsularis genome sequencing.</title>
        <authorList>
            <person name="Alam M."/>
            <person name="Haque M.S."/>
            <person name="Islam M.S."/>
            <person name="Emdad E.M."/>
            <person name="Islam M.M."/>
            <person name="Ahmed B."/>
            <person name="Halim A."/>
            <person name="Hossen Q.M.M."/>
            <person name="Hossain M.Z."/>
            <person name="Ahmed R."/>
            <person name="Khan M.M."/>
            <person name="Islam R."/>
            <person name="Rashid M.M."/>
            <person name="Khan S.A."/>
            <person name="Rahman M.S."/>
            <person name="Alam M."/>
        </authorList>
    </citation>
    <scope>NUCLEOTIDE SEQUENCE [LARGE SCALE GENOMIC DNA]</scope>
    <source>
        <strain evidence="3">cv. CVL-1</strain>
        <tissue evidence="2">Whole seedling</tissue>
    </source>
</reference>
<keyword evidence="1" id="KW-1133">Transmembrane helix</keyword>
<keyword evidence="3" id="KW-1185">Reference proteome</keyword>
<accession>A0A1R3KEJ8</accession>
<keyword evidence="1" id="KW-0812">Transmembrane</keyword>
<dbReference type="AlphaFoldDB" id="A0A1R3KEJ8"/>
<protein>
    <submittedName>
        <fullName evidence="2">Uncharacterized protein</fullName>
    </submittedName>
</protein>
<proteinExistence type="predicted"/>
<organism evidence="2 3">
    <name type="scientific">Corchorus capsularis</name>
    <name type="common">Jute</name>
    <dbReference type="NCBI Taxonomy" id="210143"/>
    <lineage>
        <taxon>Eukaryota</taxon>
        <taxon>Viridiplantae</taxon>
        <taxon>Streptophyta</taxon>
        <taxon>Embryophyta</taxon>
        <taxon>Tracheophyta</taxon>
        <taxon>Spermatophyta</taxon>
        <taxon>Magnoliopsida</taxon>
        <taxon>eudicotyledons</taxon>
        <taxon>Gunneridae</taxon>
        <taxon>Pentapetalae</taxon>
        <taxon>rosids</taxon>
        <taxon>malvids</taxon>
        <taxon>Malvales</taxon>
        <taxon>Malvaceae</taxon>
        <taxon>Grewioideae</taxon>
        <taxon>Apeibeae</taxon>
        <taxon>Corchorus</taxon>
    </lineage>
</organism>
<comment type="caution">
    <text evidence="2">The sequence shown here is derived from an EMBL/GenBank/DDBJ whole genome shotgun (WGS) entry which is preliminary data.</text>
</comment>
<name>A0A1R3KEJ8_COCAP</name>